<reference evidence="1" key="1">
    <citation type="journal article" date="2017" name="Nature">
        <title>The genome of Chenopodium quinoa.</title>
        <authorList>
            <person name="Jarvis D.E."/>
            <person name="Ho Y.S."/>
            <person name="Lightfoot D.J."/>
            <person name="Schmoeckel S.M."/>
            <person name="Li B."/>
            <person name="Borm T.J.A."/>
            <person name="Ohyanagi H."/>
            <person name="Mineta K."/>
            <person name="Michell C.T."/>
            <person name="Saber N."/>
            <person name="Kharbatia N.M."/>
            <person name="Rupper R.R."/>
            <person name="Sharp A.R."/>
            <person name="Dally N."/>
            <person name="Boughton B.A."/>
            <person name="Woo Y.H."/>
            <person name="Gao G."/>
            <person name="Schijlen E.G.W.M."/>
            <person name="Guo X."/>
            <person name="Momin A.A."/>
            <person name="Negrao S."/>
            <person name="Al-Babili S."/>
            <person name="Gehring C."/>
            <person name="Roessner U."/>
            <person name="Jung C."/>
            <person name="Murphy K."/>
            <person name="Arold S.T."/>
            <person name="Gojobori T."/>
            <person name="van der Linden C.G."/>
            <person name="van Loo E.N."/>
            <person name="Jellen E.N."/>
            <person name="Maughan P.J."/>
            <person name="Tester M."/>
        </authorList>
    </citation>
    <scope>NUCLEOTIDE SEQUENCE [LARGE SCALE GENOMIC DNA]</scope>
    <source>
        <strain evidence="1">cv. PI 614886</strain>
    </source>
</reference>
<dbReference type="AlphaFoldDB" id="A0A803N9L6"/>
<dbReference type="Gramene" id="AUR62042650-RA">
    <property type="protein sequence ID" value="AUR62042650-RA:cds"/>
    <property type="gene ID" value="AUR62042650"/>
</dbReference>
<dbReference type="OMA" id="MHSETNV"/>
<reference evidence="1" key="2">
    <citation type="submission" date="2021-03" db="UniProtKB">
        <authorList>
            <consortium name="EnsemblPlants"/>
        </authorList>
    </citation>
    <scope>IDENTIFICATION</scope>
</reference>
<evidence type="ECO:0000313" key="2">
    <source>
        <dbReference type="Proteomes" id="UP000596660"/>
    </source>
</evidence>
<sequence length="68" mass="7667">MHSETNVHFQAAKKVLRYLLLSPNQGLLLASHNTVVLNAYCDNDWVGYPFTRRSITGFYVLLGKSPIS</sequence>
<dbReference type="Proteomes" id="UP000596660">
    <property type="component" value="Unplaced"/>
</dbReference>
<name>A0A803N9L6_CHEQI</name>
<dbReference type="PANTHER" id="PTHR11439:SF498">
    <property type="entry name" value="DNAK FAMILY PROTEIN"/>
    <property type="match status" value="1"/>
</dbReference>
<accession>A0A803N9L6</accession>
<keyword evidence="2" id="KW-1185">Reference proteome</keyword>
<protein>
    <submittedName>
        <fullName evidence="1">Uncharacterized protein</fullName>
    </submittedName>
</protein>
<organism evidence="1 2">
    <name type="scientific">Chenopodium quinoa</name>
    <name type="common">Quinoa</name>
    <dbReference type="NCBI Taxonomy" id="63459"/>
    <lineage>
        <taxon>Eukaryota</taxon>
        <taxon>Viridiplantae</taxon>
        <taxon>Streptophyta</taxon>
        <taxon>Embryophyta</taxon>
        <taxon>Tracheophyta</taxon>
        <taxon>Spermatophyta</taxon>
        <taxon>Magnoliopsida</taxon>
        <taxon>eudicotyledons</taxon>
        <taxon>Gunneridae</taxon>
        <taxon>Pentapetalae</taxon>
        <taxon>Caryophyllales</taxon>
        <taxon>Chenopodiaceae</taxon>
        <taxon>Chenopodioideae</taxon>
        <taxon>Atripliceae</taxon>
        <taxon>Chenopodium</taxon>
    </lineage>
</organism>
<proteinExistence type="predicted"/>
<evidence type="ECO:0000313" key="1">
    <source>
        <dbReference type="EnsemblPlants" id="AUR62042650-RA:cds"/>
    </source>
</evidence>
<dbReference type="EnsemblPlants" id="AUR62042650-RA">
    <property type="protein sequence ID" value="AUR62042650-RA:cds"/>
    <property type="gene ID" value="AUR62042650"/>
</dbReference>
<dbReference type="PANTHER" id="PTHR11439">
    <property type="entry name" value="GAG-POL-RELATED RETROTRANSPOSON"/>
    <property type="match status" value="1"/>
</dbReference>